<organism evidence="1 2">
    <name type="scientific">Mucilaginibacter gossypii</name>
    <dbReference type="NCBI Taxonomy" id="551996"/>
    <lineage>
        <taxon>Bacteria</taxon>
        <taxon>Pseudomonadati</taxon>
        <taxon>Bacteroidota</taxon>
        <taxon>Sphingobacteriia</taxon>
        <taxon>Sphingobacteriales</taxon>
        <taxon>Sphingobacteriaceae</taxon>
        <taxon>Mucilaginibacter</taxon>
    </lineage>
</organism>
<sequence>MEKLTFNFCHPVKGLLRLLNKLYPAEIRVVPIDDQHGGLIEISVTGLCSGKWKAMLEWEHDGMNYYYEQEFEIPEVN</sequence>
<dbReference type="AlphaFoldDB" id="A0A1G7TYT7"/>
<accession>A0A1G7TYT7</accession>
<dbReference type="OrthoDB" id="769196at2"/>
<proteinExistence type="predicted"/>
<dbReference type="EMBL" id="FNCG01000003">
    <property type="protein sequence ID" value="SDG40271.1"/>
    <property type="molecule type" value="Genomic_DNA"/>
</dbReference>
<protein>
    <submittedName>
        <fullName evidence="1">Uncharacterized protein</fullName>
    </submittedName>
</protein>
<dbReference type="Proteomes" id="UP000199705">
    <property type="component" value="Unassembled WGS sequence"/>
</dbReference>
<evidence type="ECO:0000313" key="2">
    <source>
        <dbReference type="Proteomes" id="UP000199705"/>
    </source>
</evidence>
<name>A0A1G7TYT7_9SPHI</name>
<reference evidence="2" key="1">
    <citation type="submission" date="2016-10" db="EMBL/GenBank/DDBJ databases">
        <authorList>
            <person name="Varghese N."/>
            <person name="Submissions S."/>
        </authorList>
    </citation>
    <scope>NUCLEOTIDE SEQUENCE [LARGE SCALE GENOMIC DNA]</scope>
    <source>
        <strain evidence="2">Gh-67</strain>
    </source>
</reference>
<gene>
    <name evidence="1" type="ORF">SAMN05192573_103307</name>
</gene>
<evidence type="ECO:0000313" key="1">
    <source>
        <dbReference type="EMBL" id="SDG40271.1"/>
    </source>
</evidence>
<keyword evidence="2" id="KW-1185">Reference proteome</keyword>
<dbReference type="RefSeq" id="WP_091164184.1">
    <property type="nucleotide sequence ID" value="NZ_CP071878.2"/>
</dbReference>